<proteinExistence type="predicted"/>
<evidence type="ECO:0008006" key="4">
    <source>
        <dbReference type="Google" id="ProtNLM"/>
    </source>
</evidence>
<feature type="signal peptide" evidence="1">
    <location>
        <begin position="1"/>
        <end position="24"/>
    </location>
</feature>
<dbReference type="AlphaFoldDB" id="A0A292Q458"/>
<evidence type="ECO:0000256" key="1">
    <source>
        <dbReference type="SAM" id="SignalP"/>
    </source>
</evidence>
<dbReference type="InterPro" id="IPR021047">
    <property type="entry name" value="Mannosyltransferase_CMT1"/>
</dbReference>
<feature type="chain" id="PRO_5012584223" description="Glycosyltransferase family 69 protein" evidence="1">
    <location>
        <begin position="25"/>
        <end position="393"/>
    </location>
</feature>
<dbReference type="PANTHER" id="PTHR34144">
    <property type="entry name" value="CHROMOSOME 8, WHOLE GENOME SHOTGUN SEQUENCE"/>
    <property type="match status" value="1"/>
</dbReference>
<dbReference type="EMBL" id="LN890957">
    <property type="protein sequence ID" value="CUS14569.1"/>
    <property type="molecule type" value="Genomic_DNA"/>
</dbReference>
<keyword evidence="1" id="KW-0732">Signal</keyword>
<dbReference type="PANTHER" id="PTHR34144:SF7">
    <property type="entry name" value="EXPORT PROTEIN (CAP59), PUTATIVE (AFU_ORTHOLOGUE AFUA_7G05020)-RELATED"/>
    <property type="match status" value="1"/>
</dbReference>
<accession>A0A292Q458</accession>
<name>A0A292Q458_9PEZI</name>
<organism evidence="2 3">
    <name type="scientific">Tuber aestivum</name>
    <name type="common">summer truffle</name>
    <dbReference type="NCBI Taxonomy" id="59557"/>
    <lineage>
        <taxon>Eukaryota</taxon>
        <taxon>Fungi</taxon>
        <taxon>Dikarya</taxon>
        <taxon>Ascomycota</taxon>
        <taxon>Pezizomycotina</taxon>
        <taxon>Pezizomycetes</taxon>
        <taxon>Pezizales</taxon>
        <taxon>Tuberaceae</taxon>
        <taxon>Tuber</taxon>
    </lineage>
</organism>
<reference evidence="2" key="1">
    <citation type="submission" date="2015-10" db="EMBL/GenBank/DDBJ databases">
        <authorList>
            <person name="Regsiter A."/>
            <person name="william w."/>
        </authorList>
    </citation>
    <scope>NUCLEOTIDE SEQUENCE</scope>
    <source>
        <strain evidence="2">Montdore</strain>
    </source>
</reference>
<evidence type="ECO:0000313" key="2">
    <source>
        <dbReference type="EMBL" id="CUS14569.1"/>
    </source>
</evidence>
<keyword evidence="3" id="KW-1185">Reference proteome</keyword>
<gene>
    <name evidence="2" type="ORF">GSTUAT00001300001</name>
</gene>
<evidence type="ECO:0000313" key="3">
    <source>
        <dbReference type="Proteomes" id="UP001412239"/>
    </source>
</evidence>
<protein>
    <recommendedName>
        <fullName evidence="4">Glycosyltransferase family 69 protein</fullName>
    </recommendedName>
</protein>
<dbReference type="Pfam" id="PF11735">
    <property type="entry name" value="CAP59_mtransfer"/>
    <property type="match status" value="1"/>
</dbReference>
<sequence>MIRRRSRLTLLLLLTCAFLFFNLSTLPRPLPPPPPLPPSFDPGRIFIASNHWNSESILRSHWSDAVTRLIVRLGVENVYFSLYESGSWDDTKGALRELDERLGKLGVERRVILEGTTHADEISRTPRVGEEGWIVTPRGGKELRRIPYLARARNRVLEPLLELQQDRGGGKNGSFDRLLFLNDVIFTVEDALNLLSTRNGEYSAACSLDFLDSTKFYDTFALRDINGRSAASLSYPFFASGPSRAALLASAPVPVRSCWNGMVVFDAAPFLPPSNLRFRGVSDSLAERHVEGSECCLIHYDNPLSDKGVWLNPNVRVAYKAKGWELIRHGVGWPGKRERIWGGVVGIVTAVLGLPWGDGKVVGRVREWGGSEPGVDCLIDEMHVLVSNGWKHL</sequence>
<dbReference type="Proteomes" id="UP001412239">
    <property type="component" value="Unassembled WGS sequence"/>
</dbReference>